<organism evidence="11 12">
    <name type="scientific">Leptotrombidium deliense</name>
    <dbReference type="NCBI Taxonomy" id="299467"/>
    <lineage>
        <taxon>Eukaryota</taxon>
        <taxon>Metazoa</taxon>
        <taxon>Ecdysozoa</taxon>
        <taxon>Arthropoda</taxon>
        <taxon>Chelicerata</taxon>
        <taxon>Arachnida</taxon>
        <taxon>Acari</taxon>
        <taxon>Acariformes</taxon>
        <taxon>Trombidiformes</taxon>
        <taxon>Prostigmata</taxon>
        <taxon>Anystina</taxon>
        <taxon>Parasitengona</taxon>
        <taxon>Trombiculoidea</taxon>
        <taxon>Trombiculidae</taxon>
        <taxon>Leptotrombidium</taxon>
    </lineage>
</organism>
<gene>
    <name evidence="11" type="ORF">B4U80_12944</name>
</gene>
<evidence type="ECO:0000256" key="1">
    <source>
        <dbReference type="ARBA" id="ARBA00004572"/>
    </source>
</evidence>
<dbReference type="GO" id="GO:0005741">
    <property type="term" value="C:mitochondrial outer membrane"/>
    <property type="evidence" value="ECO:0007669"/>
    <property type="project" value="UniProtKB-SubCell"/>
</dbReference>
<evidence type="ECO:0000256" key="3">
    <source>
        <dbReference type="ARBA" id="ARBA00022737"/>
    </source>
</evidence>
<dbReference type="SMART" id="SM00028">
    <property type="entry name" value="TPR"/>
    <property type="match status" value="4"/>
</dbReference>
<dbReference type="PROSITE" id="PS50005">
    <property type="entry name" value="TPR"/>
    <property type="match status" value="1"/>
</dbReference>
<dbReference type="GO" id="GO:0045039">
    <property type="term" value="P:protein insertion into mitochondrial inner membrane"/>
    <property type="evidence" value="ECO:0007669"/>
    <property type="project" value="TreeGrafter"/>
</dbReference>
<dbReference type="Gene3D" id="1.25.40.10">
    <property type="entry name" value="Tetratricopeptide repeat domain"/>
    <property type="match status" value="2"/>
</dbReference>
<comment type="caution">
    <text evidence="11">The sequence shown here is derived from an EMBL/GenBank/DDBJ whole genome shotgun (WGS) entry which is preliminary data.</text>
</comment>
<dbReference type="STRING" id="299467.A0A443SGQ3"/>
<evidence type="ECO:0000256" key="2">
    <source>
        <dbReference type="ARBA" id="ARBA00022692"/>
    </source>
</evidence>
<dbReference type="Proteomes" id="UP000288716">
    <property type="component" value="Unassembled WGS sequence"/>
</dbReference>
<keyword evidence="6" id="KW-1133">Transmembrane helix</keyword>
<evidence type="ECO:0000256" key="10">
    <source>
        <dbReference type="PROSITE-ProRule" id="PRU00339"/>
    </source>
</evidence>
<keyword evidence="2" id="KW-0812">Transmembrane</keyword>
<dbReference type="AlphaFoldDB" id="A0A443SGQ3"/>
<evidence type="ECO:0000256" key="9">
    <source>
        <dbReference type="ARBA" id="ARBA00038030"/>
    </source>
</evidence>
<dbReference type="PANTHER" id="PTHR46208">
    <property type="entry name" value="MITOCHONDRIAL IMPORT RECEPTOR SUBUNIT TOM70"/>
    <property type="match status" value="1"/>
</dbReference>
<sequence length="473" mass="54645">MKKGNDCYREKRYEEAVFHLIEAANLCPKTHNDLLSDIYYNTAAAKKMLKQWQQAYEYCNLAVHLKQNHINARLLRAKIADRLSGDYLKQALFDICYLQLSQKQMDTATNELKGRVLVRISKAKVDEYFKSCEQKSLPSAYYIKRFFANFTRHPLINSAIDDDKLTKIIDDANSSKDFNKPEVLLMKATLEVLKNNFFNALTLLRKITEDLKCDTDLTVNALILTGTIKAMQWFIEADSNLTNLKNALIFFDKAIELDNKNADIYFHRSQCFAISTQFDKAVVDLKKCCSLVPNNPSFVAELLRYSFNAAKQLKDDEAKEDVITELKHAYCKYPKSADILEVYGVILIQQHDYETADEIFELAIKLDKNNADLYVHRGKWCATEKEEKLKLFHQALEYDDKCYVAYESLALFELENNNHDKALMYFDKALECSCTVIDCQQAFYWREAAIANRAASELFVVECIRAKTTPTQL</sequence>
<dbReference type="Pfam" id="PF13181">
    <property type="entry name" value="TPR_8"/>
    <property type="match status" value="1"/>
</dbReference>
<evidence type="ECO:0000256" key="7">
    <source>
        <dbReference type="ARBA" id="ARBA00023128"/>
    </source>
</evidence>
<dbReference type="InterPro" id="IPR019734">
    <property type="entry name" value="TPR_rpt"/>
</dbReference>
<proteinExistence type="inferred from homology"/>
<feature type="repeat" description="TPR" evidence="10">
    <location>
        <begin position="337"/>
        <end position="370"/>
    </location>
</feature>
<evidence type="ECO:0000256" key="4">
    <source>
        <dbReference type="ARBA" id="ARBA00022787"/>
    </source>
</evidence>
<dbReference type="GO" id="GO:0030943">
    <property type="term" value="F:mitochondrion targeting sequence binding"/>
    <property type="evidence" value="ECO:0007669"/>
    <property type="project" value="TreeGrafter"/>
</dbReference>
<keyword evidence="5 10" id="KW-0802">TPR repeat</keyword>
<dbReference type="OrthoDB" id="66418at2759"/>
<dbReference type="SUPFAM" id="SSF48452">
    <property type="entry name" value="TPR-like"/>
    <property type="match status" value="1"/>
</dbReference>
<reference evidence="11 12" key="1">
    <citation type="journal article" date="2018" name="Gigascience">
        <title>Genomes of trombidid mites reveal novel predicted allergens and laterally-transferred genes associated with secondary metabolism.</title>
        <authorList>
            <person name="Dong X."/>
            <person name="Chaisiri K."/>
            <person name="Xia D."/>
            <person name="Armstrong S.D."/>
            <person name="Fang Y."/>
            <person name="Donnelly M.J."/>
            <person name="Kadowaki T."/>
            <person name="McGarry J.W."/>
            <person name="Darby A.C."/>
            <person name="Makepeace B.L."/>
        </authorList>
    </citation>
    <scope>NUCLEOTIDE SEQUENCE [LARGE SCALE GENOMIC DNA]</scope>
    <source>
        <strain evidence="11">UoL-UT</strain>
    </source>
</reference>
<evidence type="ECO:0000256" key="8">
    <source>
        <dbReference type="ARBA" id="ARBA00023136"/>
    </source>
</evidence>
<keyword evidence="8" id="KW-0472">Membrane</keyword>
<evidence type="ECO:0000256" key="6">
    <source>
        <dbReference type="ARBA" id="ARBA00022989"/>
    </source>
</evidence>
<comment type="similarity">
    <text evidence="9">Belongs to the Tom70 family.</text>
</comment>
<keyword evidence="7" id="KW-0496">Mitochondrion</keyword>
<accession>A0A443SGQ3</accession>
<name>A0A443SGQ3_9ACAR</name>
<dbReference type="VEuPathDB" id="VectorBase:LDEU005339"/>
<dbReference type="PANTHER" id="PTHR46208:SF1">
    <property type="entry name" value="MITOCHONDRIAL IMPORT RECEPTOR SUBUNIT TOM70"/>
    <property type="match status" value="1"/>
</dbReference>
<evidence type="ECO:0000313" key="11">
    <source>
        <dbReference type="EMBL" id="RWS26701.1"/>
    </source>
</evidence>
<keyword evidence="12" id="KW-1185">Reference proteome</keyword>
<evidence type="ECO:0000256" key="5">
    <source>
        <dbReference type="ARBA" id="ARBA00022803"/>
    </source>
</evidence>
<dbReference type="GO" id="GO:0030150">
    <property type="term" value="P:protein import into mitochondrial matrix"/>
    <property type="evidence" value="ECO:0007669"/>
    <property type="project" value="TreeGrafter"/>
</dbReference>
<dbReference type="InterPro" id="IPR011990">
    <property type="entry name" value="TPR-like_helical_dom_sf"/>
</dbReference>
<keyword evidence="11" id="KW-0675">Receptor</keyword>
<keyword evidence="4" id="KW-1000">Mitochondrion outer membrane</keyword>
<evidence type="ECO:0000313" key="12">
    <source>
        <dbReference type="Proteomes" id="UP000288716"/>
    </source>
</evidence>
<comment type="subcellular location">
    <subcellularLocation>
        <location evidence="1">Mitochondrion outer membrane</location>
        <topology evidence="1">Single-pass membrane protein</topology>
    </subcellularLocation>
</comment>
<protein>
    <submittedName>
        <fullName evidence="11">Mitochondrial import receptor subunit TOM70-like protein</fullName>
    </submittedName>
</protein>
<dbReference type="SUPFAM" id="SSF81901">
    <property type="entry name" value="HCP-like"/>
    <property type="match status" value="1"/>
</dbReference>
<keyword evidence="3" id="KW-0677">Repeat</keyword>
<dbReference type="EMBL" id="NCKV01002544">
    <property type="protein sequence ID" value="RWS26701.1"/>
    <property type="molecule type" value="Genomic_DNA"/>
</dbReference>
<dbReference type="GO" id="GO:0008320">
    <property type="term" value="F:protein transmembrane transporter activity"/>
    <property type="evidence" value="ECO:0007669"/>
    <property type="project" value="TreeGrafter"/>
</dbReference>